<dbReference type="InterPro" id="IPR043128">
    <property type="entry name" value="Rev_trsase/Diguanyl_cyclase"/>
</dbReference>
<feature type="domain" description="HD" evidence="3">
    <location>
        <begin position="215"/>
        <end position="336"/>
    </location>
</feature>
<dbReference type="NCBIfam" id="TIGR00254">
    <property type="entry name" value="GGDEF"/>
    <property type="match status" value="1"/>
</dbReference>
<dbReference type="SUPFAM" id="SSF109604">
    <property type="entry name" value="HD-domain/PDEase-like"/>
    <property type="match status" value="1"/>
</dbReference>
<dbReference type="Pfam" id="PF00990">
    <property type="entry name" value="GGDEF"/>
    <property type="match status" value="1"/>
</dbReference>
<organism evidence="5 6">
    <name type="scientific">Paraconexibacter algicola</name>
    <dbReference type="NCBI Taxonomy" id="2133960"/>
    <lineage>
        <taxon>Bacteria</taxon>
        <taxon>Bacillati</taxon>
        <taxon>Actinomycetota</taxon>
        <taxon>Thermoleophilia</taxon>
        <taxon>Solirubrobacterales</taxon>
        <taxon>Paraconexibacteraceae</taxon>
        <taxon>Paraconexibacter</taxon>
    </lineage>
</organism>
<dbReference type="AlphaFoldDB" id="A0A2T4UIL6"/>
<dbReference type="InterPro" id="IPR003607">
    <property type="entry name" value="HD/PDEase_dom"/>
</dbReference>
<comment type="caution">
    <text evidence="5">The sequence shown here is derived from an EMBL/GenBank/DDBJ whole genome shotgun (WGS) entry which is preliminary data.</text>
</comment>
<dbReference type="PROSITE" id="PS51831">
    <property type="entry name" value="HD"/>
    <property type="match status" value="1"/>
</dbReference>
<dbReference type="PANTHER" id="PTHR43155">
    <property type="entry name" value="CYCLIC DI-GMP PHOSPHODIESTERASE PA4108-RELATED"/>
    <property type="match status" value="1"/>
</dbReference>
<dbReference type="Proteomes" id="UP000240739">
    <property type="component" value="Unassembled WGS sequence"/>
</dbReference>
<feature type="domain" description="HD-GYP" evidence="4">
    <location>
        <begin position="193"/>
        <end position="387"/>
    </location>
</feature>
<dbReference type="CDD" id="cd00077">
    <property type="entry name" value="HDc"/>
    <property type="match status" value="1"/>
</dbReference>
<keyword evidence="6" id="KW-1185">Reference proteome</keyword>
<reference evidence="5 6" key="1">
    <citation type="submission" date="2018-03" db="EMBL/GenBank/DDBJ databases">
        <title>Aquarubrobacter algicola gen. nov., sp. nov., a novel actinobacterium isolated from shallow eutrophic lake during the end of cyanobacterial harmful algal blooms.</title>
        <authorList>
            <person name="Chun S.J."/>
        </authorList>
    </citation>
    <scope>NUCLEOTIDE SEQUENCE [LARGE SCALE GENOMIC DNA]</scope>
    <source>
        <strain evidence="5 6">Seoho-28</strain>
    </source>
</reference>
<dbReference type="InterPro" id="IPR029787">
    <property type="entry name" value="Nucleotide_cyclase"/>
</dbReference>
<accession>A0A2T4UIL6</accession>
<dbReference type="InterPro" id="IPR000160">
    <property type="entry name" value="GGDEF_dom"/>
</dbReference>
<evidence type="ECO:0000259" key="2">
    <source>
        <dbReference type="PROSITE" id="PS50887"/>
    </source>
</evidence>
<feature type="region of interest" description="Disordered" evidence="1">
    <location>
        <begin position="1"/>
        <end position="33"/>
    </location>
</feature>
<gene>
    <name evidence="5" type="ORF">C7Y72_05170</name>
</gene>
<dbReference type="SMART" id="SM00471">
    <property type="entry name" value="HDc"/>
    <property type="match status" value="1"/>
</dbReference>
<evidence type="ECO:0000256" key="1">
    <source>
        <dbReference type="SAM" id="MobiDB-lite"/>
    </source>
</evidence>
<dbReference type="NCBIfam" id="TIGR00277">
    <property type="entry name" value="HDIG"/>
    <property type="match status" value="1"/>
</dbReference>
<dbReference type="PROSITE" id="PS50887">
    <property type="entry name" value="GGDEF"/>
    <property type="match status" value="1"/>
</dbReference>
<name>A0A2T4UIL6_9ACTN</name>
<dbReference type="Gene3D" id="3.30.70.270">
    <property type="match status" value="1"/>
</dbReference>
<evidence type="ECO:0000313" key="6">
    <source>
        <dbReference type="Proteomes" id="UP000240739"/>
    </source>
</evidence>
<dbReference type="InterPro" id="IPR006675">
    <property type="entry name" value="HDIG_dom"/>
</dbReference>
<sequence length="394" mass="42987">MCPPWYRGSSAPRDGRSSGHARSPSRGRPMSTLPFAERRAAIEAADRESPGETVPVALVLLDVDRLQAVNAEHGPAAGDELLDRLEELLRSLVRPHDTLLRIGGGTFGLALPGARRLDGLLVAERLRTVVARRPLLDGRRVTLSAGVAAVPDDGRTREEIERHARRALRWAKEHGRNLCAVAGEAVAPELDEGSGDILAHLFAVVESIDAQHLHTRDHSESVARYAVAVGQELGLDEAHVMRIRRAAFLHDIGKIAIDDTILSKPDRLTDAEFEQIKVHPVVGARMLHHAGLVEEAVWIRHHHERVDGRGYPDGLAGESIPVEARIIFVADSLEAMTSDRPYRRGMPVASALEELRRCAGTQFDPAVVDAVVRLLDDGRLEVLGLREDGSAPTC</sequence>
<dbReference type="EMBL" id="PYYB01000001">
    <property type="protein sequence ID" value="PTL59078.1"/>
    <property type="molecule type" value="Genomic_DNA"/>
</dbReference>
<evidence type="ECO:0000259" key="4">
    <source>
        <dbReference type="PROSITE" id="PS51832"/>
    </source>
</evidence>
<evidence type="ECO:0008006" key="7">
    <source>
        <dbReference type="Google" id="ProtNLM"/>
    </source>
</evidence>
<dbReference type="Pfam" id="PF13487">
    <property type="entry name" value="HD_5"/>
    <property type="match status" value="1"/>
</dbReference>
<dbReference type="InterPro" id="IPR037522">
    <property type="entry name" value="HD_GYP_dom"/>
</dbReference>
<evidence type="ECO:0000259" key="3">
    <source>
        <dbReference type="PROSITE" id="PS51831"/>
    </source>
</evidence>
<dbReference type="InterPro" id="IPR006674">
    <property type="entry name" value="HD_domain"/>
</dbReference>
<dbReference type="SUPFAM" id="SSF55073">
    <property type="entry name" value="Nucleotide cyclase"/>
    <property type="match status" value="1"/>
</dbReference>
<proteinExistence type="predicted"/>
<protein>
    <recommendedName>
        <fullName evidence="7">Diguanylate cyclase</fullName>
    </recommendedName>
</protein>
<dbReference type="PROSITE" id="PS51832">
    <property type="entry name" value="HD_GYP"/>
    <property type="match status" value="1"/>
</dbReference>
<evidence type="ECO:0000313" key="5">
    <source>
        <dbReference type="EMBL" id="PTL59078.1"/>
    </source>
</evidence>
<feature type="domain" description="GGDEF" evidence="2">
    <location>
        <begin position="54"/>
        <end position="184"/>
    </location>
</feature>
<dbReference type="Gene3D" id="1.10.3210.10">
    <property type="entry name" value="Hypothetical protein af1432"/>
    <property type="match status" value="1"/>
</dbReference>
<dbReference type="CDD" id="cd01949">
    <property type="entry name" value="GGDEF"/>
    <property type="match status" value="1"/>
</dbReference>
<dbReference type="SMART" id="SM00267">
    <property type="entry name" value="GGDEF"/>
    <property type="match status" value="1"/>
</dbReference>